<dbReference type="PATRIC" id="fig|626887.3.peg.526"/>
<dbReference type="OrthoDB" id="9776275at2"/>
<dbReference type="InterPro" id="IPR018707">
    <property type="entry name" value="LpxR"/>
</dbReference>
<dbReference type="Proteomes" id="UP000013165">
    <property type="component" value="Unassembled WGS sequence"/>
</dbReference>
<dbReference type="AlphaFoldDB" id="N6X657"/>
<dbReference type="STRING" id="626887.J057_02740"/>
<protein>
    <submittedName>
        <fullName evidence="2">Lipid A deacylase LpxR family protein</fullName>
    </submittedName>
</protein>
<keyword evidence="3" id="KW-1185">Reference proteome</keyword>
<dbReference type="Gene3D" id="2.40.128.140">
    <property type="entry name" value="Outer membrane protein"/>
    <property type="match status" value="1"/>
</dbReference>
<dbReference type="RefSeq" id="WP_004583098.1">
    <property type="nucleotide sequence ID" value="NZ_AP028878.1"/>
</dbReference>
<sequence>MKTVSRLAACIAPFAATIANAQPVQPASLQLEFANDIIVGSDNQFTNGLAVHHNSRTFARLEDTGGTLAFGKFLAVPFLPESPGLTYRETWVFGQSIQTPAAIEDEDLILNDVPYAGGLAWSNSFYTFDNERFFGFQWLFGIVGEQAGAKEVQRGAHAILGGDNPEGWDNQLDTEPLLNLYYSAKYKLFDADWIDLSVAGDVAAGNLMTFAQAGLELRFGDTPGGFTYIPDPIGRGMDYDATLRAPSQYYFFGSAVLRATSMPWSMATRGNLLVDDNPWTENNTIDPETNTAQLILGLHYLAPTWGAHLTLWLSSDSVDKDGLASSEDPRNSFGSLLVEYRF</sequence>
<evidence type="ECO:0000313" key="3">
    <source>
        <dbReference type="Proteomes" id="UP000013165"/>
    </source>
</evidence>
<dbReference type="HOGENOM" id="CLU_055418_1_0_6"/>
<comment type="caution">
    <text evidence="2">The sequence shown here is derived from an EMBL/GenBank/DDBJ whole genome shotgun (WGS) entry which is preliminary data.</text>
</comment>
<dbReference type="eggNOG" id="COG3528">
    <property type="taxonomic scope" value="Bacteria"/>
</dbReference>
<evidence type="ECO:0000256" key="1">
    <source>
        <dbReference type="SAM" id="SignalP"/>
    </source>
</evidence>
<dbReference type="EMBL" id="APLQ01000010">
    <property type="protein sequence ID" value="ENO16588.1"/>
    <property type="molecule type" value="Genomic_DNA"/>
</dbReference>
<dbReference type="Pfam" id="PF09982">
    <property type="entry name" value="LpxR"/>
    <property type="match status" value="1"/>
</dbReference>
<keyword evidence="1" id="KW-0732">Signal</keyword>
<reference evidence="2 3" key="1">
    <citation type="journal article" date="2013" name="Genome Announc.">
        <title>Genome Sequence of the Polycyclic Aromatic Hydrocarbon-Degrading Bacterium Strain Marinobacter nanhaiticus D15-8WT.</title>
        <authorList>
            <person name="Cui Z."/>
            <person name="Gao W."/>
            <person name="Li Q."/>
            <person name="Xu G."/>
            <person name="Zheng L."/>
        </authorList>
    </citation>
    <scope>NUCLEOTIDE SEQUENCE [LARGE SCALE GENOMIC DNA]</scope>
    <source>
        <strain evidence="2 3">D15-8W</strain>
    </source>
</reference>
<feature type="chain" id="PRO_5004127517" evidence="1">
    <location>
        <begin position="22"/>
        <end position="342"/>
    </location>
</feature>
<accession>N6X657</accession>
<dbReference type="InterPro" id="IPR037107">
    <property type="entry name" value="Put_OMP_sf"/>
</dbReference>
<organism evidence="2 3">
    <name type="scientific">Marinobacter nanhaiticus D15-8W</name>
    <dbReference type="NCBI Taxonomy" id="626887"/>
    <lineage>
        <taxon>Bacteria</taxon>
        <taxon>Pseudomonadati</taxon>
        <taxon>Pseudomonadota</taxon>
        <taxon>Gammaproteobacteria</taxon>
        <taxon>Pseudomonadales</taxon>
        <taxon>Marinobacteraceae</taxon>
        <taxon>Marinobacter</taxon>
    </lineage>
</organism>
<gene>
    <name evidence="2" type="ORF">J057_02740</name>
</gene>
<name>N6X657_9GAMM</name>
<evidence type="ECO:0000313" key="2">
    <source>
        <dbReference type="EMBL" id="ENO16588.1"/>
    </source>
</evidence>
<feature type="signal peptide" evidence="1">
    <location>
        <begin position="1"/>
        <end position="21"/>
    </location>
</feature>
<proteinExistence type="predicted"/>